<reference evidence="10 11" key="2">
    <citation type="journal article" date="2013" name="Int. J. Syst. Evol. Microbiol.">
        <title>Methylophaga nitratireducenticrescens sp. nov. and Methylophaga frappieri sp. nov., isolated from the biofilm of the methanol-fed denitrification system treating the seawater at the Montreal Biodome.</title>
        <authorList>
            <person name="Villeneuve C."/>
            <person name="Martineau C."/>
            <person name="Mauffrey F."/>
            <person name="Villemur R."/>
        </authorList>
    </citation>
    <scope>NUCLEOTIDE SEQUENCE [LARGE SCALE GENOMIC DNA]</scope>
    <source>
        <strain evidence="10 11">JAM1</strain>
    </source>
</reference>
<feature type="transmembrane region" description="Helical" evidence="9">
    <location>
        <begin position="6"/>
        <end position="24"/>
    </location>
</feature>
<comment type="subcellular location">
    <subcellularLocation>
        <location evidence="1">Membrane</location>
        <topology evidence="1">Multi-pass membrane protein</topology>
    </subcellularLocation>
</comment>
<feature type="transmembrane region" description="Helical" evidence="9">
    <location>
        <begin position="303"/>
        <end position="331"/>
    </location>
</feature>
<feature type="transmembrane region" description="Helical" evidence="9">
    <location>
        <begin position="352"/>
        <end position="371"/>
    </location>
</feature>
<dbReference type="InterPro" id="IPR050277">
    <property type="entry name" value="Sodium:Solute_Symporter"/>
</dbReference>
<dbReference type="PANTHER" id="PTHR48086:SF7">
    <property type="entry name" value="SODIUM-SOLUTE SYMPORTER-RELATED"/>
    <property type="match status" value="1"/>
</dbReference>
<evidence type="ECO:0000313" key="11">
    <source>
        <dbReference type="Proteomes" id="UP000009144"/>
    </source>
</evidence>
<keyword evidence="4 9" id="KW-0812">Transmembrane</keyword>
<evidence type="ECO:0000256" key="8">
    <source>
        <dbReference type="RuleBase" id="RU362091"/>
    </source>
</evidence>
<dbReference type="Gene3D" id="1.20.1730.10">
    <property type="entry name" value="Sodium/glucose cotransporter"/>
    <property type="match status" value="1"/>
</dbReference>
<evidence type="ECO:0000313" key="10">
    <source>
        <dbReference type="EMBL" id="AFI83245.1"/>
    </source>
</evidence>
<evidence type="ECO:0000256" key="6">
    <source>
        <dbReference type="ARBA" id="ARBA00022989"/>
    </source>
</evidence>
<dbReference type="InterPro" id="IPR038377">
    <property type="entry name" value="Na/Glc_symporter_sf"/>
</dbReference>
<dbReference type="PANTHER" id="PTHR48086">
    <property type="entry name" value="SODIUM/PROLINE SYMPORTER-RELATED"/>
    <property type="match status" value="1"/>
</dbReference>
<dbReference type="STRING" id="754476.Q7A_394"/>
<sequence length="462" mass="49585">METLVVIIYLFFVLLIGLWAGRGIKTMQDYALAGKSFGMLVIFATLSASFIGGGFSMGNAEKVFLVGISNIVALWGFSIKEILVARYIAPQMMRYPNAISVGDIMDEHYGKGARLFSGVFSLALCAGILGAQIGAMGYVFNLFLDVDRVWGVLIGCGIVIAYATVGGMRSVVWTDIIQFIVLAFGIPMTLYFGLQHVGGWQSMQNNLPATHFTLPIEPLAVIALLSLFMTFMLGETLVPPYLQRLLIGKSSKDVIRGSLLSGLFSIPFFAITGLIGLVALAMQPSLDANLAMPYVIQQAVPPILQGIVAAAIVSIIMSSADSFLNSASIAFSNDIVRPLRKTPLTAKAELMLARVVTLLVGIASMVFALSIDSVIDILIYAYNFWAPTVLVPLTMAILGCYVSRKRFIAGAVAGIGSAIVWNVVLQQPWQIDALVVGFFANLIAFTCVDRPAAKAAKLADAQ</sequence>
<dbReference type="RefSeq" id="WP_014705620.1">
    <property type="nucleotide sequence ID" value="NC_017857.3"/>
</dbReference>
<dbReference type="PROSITE" id="PS50283">
    <property type="entry name" value="NA_SOLUT_SYMP_3"/>
    <property type="match status" value="1"/>
</dbReference>
<feature type="transmembrane region" description="Helical" evidence="9">
    <location>
        <begin position="115"/>
        <end position="143"/>
    </location>
</feature>
<proteinExistence type="inferred from homology"/>
<feature type="transmembrane region" description="Helical" evidence="9">
    <location>
        <begin position="377"/>
        <end position="400"/>
    </location>
</feature>
<dbReference type="Pfam" id="PF00474">
    <property type="entry name" value="SSF"/>
    <property type="match status" value="1"/>
</dbReference>
<evidence type="ECO:0000256" key="1">
    <source>
        <dbReference type="ARBA" id="ARBA00004141"/>
    </source>
</evidence>
<feature type="transmembrane region" description="Helical" evidence="9">
    <location>
        <begin position="407"/>
        <end position="425"/>
    </location>
</feature>
<gene>
    <name evidence="10" type="ordered locus">Q7A_394</name>
</gene>
<keyword evidence="7 9" id="KW-0472">Membrane</keyword>
<evidence type="ECO:0000256" key="3">
    <source>
        <dbReference type="ARBA" id="ARBA00022448"/>
    </source>
</evidence>
<comment type="similarity">
    <text evidence="2 8">Belongs to the sodium:solute symporter (SSF) (TC 2.A.21) family.</text>
</comment>
<evidence type="ECO:0000256" key="4">
    <source>
        <dbReference type="ARBA" id="ARBA00022692"/>
    </source>
</evidence>
<dbReference type="PATRIC" id="fig|754476.3.peg.390"/>
<dbReference type="GO" id="GO:0005886">
    <property type="term" value="C:plasma membrane"/>
    <property type="evidence" value="ECO:0007669"/>
    <property type="project" value="TreeGrafter"/>
</dbReference>
<dbReference type="OrthoDB" id="9789704at2"/>
<dbReference type="EMBL" id="CP003390">
    <property type="protein sequence ID" value="AFI83245.1"/>
    <property type="molecule type" value="Genomic_DNA"/>
</dbReference>
<feature type="transmembrane region" description="Helical" evidence="9">
    <location>
        <begin position="36"/>
        <end position="57"/>
    </location>
</feature>
<keyword evidence="5" id="KW-0769">Symport</keyword>
<dbReference type="HOGENOM" id="CLU_018808_15_3_6"/>
<dbReference type="InterPro" id="IPR001734">
    <property type="entry name" value="Na/solute_symporter"/>
</dbReference>
<reference evidence="10 11" key="1">
    <citation type="journal article" date="2012" name="J. Bacteriol.">
        <title>Complete genome sequences of Methylophaga sp. strain JAM1 and Methylophaga sp. strain JAM7.</title>
        <authorList>
            <person name="Villeneuve C."/>
            <person name="Martineau C."/>
            <person name="Mauffrey F."/>
            <person name="Villemur R."/>
        </authorList>
    </citation>
    <scope>NUCLEOTIDE SEQUENCE [LARGE SCALE GENOMIC DNA]</scope>
    <source>
        <strain evidence="10 11">JAM1</strain>
    </source>
</reference>
<protein>
    <submittedName>
        <fullName evidence="10">Twin-arginine translocation pathway signal</fullName>
    </submittedName>
</protein>
<feature type="transmembrane region" description="Helical" evidence="9">
    <location>
        <begin position="179"/>
        <end position="198"/>
    </location>
</feature>
<evidence type="ECO:0000256" key="9">
    <source>
        <dbReference type="SAM" id="Phobius"/>
    </source>
</evidence>
<keyword evidence="6 9" id="KW-1133">Transmembrane helix</keyword>
<dbReference type="Proteomes" id="UP000009144">
    <property type="component" value="Chromosome"/>
</dbReference>
<name>I1XFS6_METNJ</name>
<evidence type="ECO:0000256" key="2">
    <source>
        <dbReference type="ARBA" id="ARBA00006434"/>
    </source>
</evidence>
<dbReference type="AlphaFoldDB" id="I1XFS6"/>
<dbReference type="eggNOG" id="COG0591">
    <property type="taxonomic scope" value="Bacteria"/>
</dbReference>
<feature type="transmembrane region" description="Helical" evidence="9">
    <location>
        <begin position="259"/>
        <end position="283"/>
    </location>
</feature>
<dbReference type="KEGG" id="mej:Q7A_394"/>
<feature type="transmembrane region" description="Helical" evidence="9">
    <location>
        <begin position="218"/>
        <end position="238"/>
    </location>
</feature>
<evidence type="ECO:0000256" key="5">
    <source>
        <dbReference type="ARBA" id="ARBA00022847"/>
    </source>
</evidence>
<organism evidence="10 11">
    <name type="scientific">Methylophaga nitratireducenticrescens</name>
    <dbReference type="NCBI Taxonomy" id="754476"/>
    <lineage>
        <taxon>Bacteria</taxon>
        <taxon>Pseudomonadati</taxon>
        <taxon>Pseudomonadota</taxon>
        <taxon>Gammaproteobacteria</taxon>
        <taxon>Thiotrichales</taxon>
        <taxon>Piscirickettsiaceae</taxon>
        <taxon>Methylophaga</taxon>
    </lineage>
</organism>
<keyword evidence="11" id="KW-1185">Reference proteome</keyword>
<feature type="transmembrane region" description="Helical" evidence="9">
    <location>
        <begin position="63"/>
        <end position="84"/>
    </location>
</feature>
<keyword evidence="3" id="KW-0813">Transport</keyword>
<accession>I1XFS6</accession>
<evidence type="ECO:0000256" key="7">
    <source>
        <dbReference type="ARBA" id="ARBA00023136"/>
    </source>
</evidence>
<dbReference type="CDD" id="cd10322">
    <property type="entry name" value="SLC5sbd"/>
    <property type="match status" value="1"/>
</dbReference>
<dbReference type="GO" id="GO:0015293">
    <property type="term" value="F:symporter activity"/>
    <property type="evidence" value="ECO:0007669"/>
    <property type="project" value="UniProtKB-KW"/>
</dbReference>
<feature type="transmembrane region" description="Helical" evidence="9">
    <location>
        <begin position="431"/>
        <end position="448"/>
    </location>
</feature>
<feature type="transmembrane region" description="Helical" evidence="9">
    <location>
        <begin position="149"/>
        <end position="167"/>
    </location>
</feature>